<comment type="subcellular location">
    <subcellularLocation>
        <location evidence="1">Cell membrane</location>
        <topology evidence="1">Multi-pass membrane protein</topology>
    </subcellularLocation>
</comment>
<dbReference type="GO" id="GO:0005886">
    <property type="term" value="C:plasma membrane"/>
    <property type="evidence" value="ECO:0007669"/>
    <property type="project" value="UniProtKB-SubCell"/>
</dbReference>
<dbReference type="SFLD" id="SFLDG00002">
    <property type="entry name" value="C1.7:_P-type_atpase_like"/>
    <property type="match status" value="1"/>
</dbReference>
<evidence type="ECO:0000256" key="2">
    <source>
        <dbReference type="ARBA" id="ARBA00022692"/>
    </source>
</evidence>
<dbReference type="SUPFAM" id="SSF56784">
    <property type="entry name" value="HAD-like"/>
    <property type="match status" value="1"/>
</dbReference>
<feature type="transmembrane region" description="Helical" evidence="6">
    <location>
        <begin position="216"/>
        <end position="237"/>
    </location>
</feature>
<dbReference type="SFLD" id="SFLDF00027">
    <property type="entry name" value="p-type_atpase"/>
    <property type="match status" value="1"/>
</dbReference>
<dbReference type="Proteomes" id="UP000016638">
    <property type="component" value="Unassembled WGS sequence"/>
</dbReference>
<dbReference type="Gene3D" id="3.40.1110.10">
    <property type="entry name" value="Calcium-transporting ATPase, cytoplasmic domain N"/>
    <property type="match status" value="1"/>
</dbReference>
<feature type="domain" description="P-type ATPase A" evidence="7">
    <location>
        <begin position="100"/>
        <end position="198"/>
    </location>
</feature>
<evidence type="ECO:0000256" key="6">
    <source>
        <dbReference type="SAM" id="Phobius"/>
    </source>
</evidence>
<keyword evidence="3" id="KW-1278">Translocase</keyword>
<dbReference type="InterPro" id="IPR023298">
    <property type="entry name" value="ATPase_P-typ_TM_dom_sf"/>
</dbReference>
<dbReference type="GO" id="GO:0005524">
    <property type="term" value="F:ATP binding"/>
    <property type="evidence" value="ECO:0007669"/>
    <property type="project" value="InterPro"/>
</dbReference>
<dbReference type="InterPro" id="IPR023299">
    <property type="entry name" value="ATPase_P-typ_cyto_dom_N"/>
</dbReference>
<keyword evidence="2 6" id="KW-0812">Transmembrane</keyword>
<evidence type="ECO:0000256" key="1">
    <source>
        <dbReference type="ARBA" id="ARBA00004651"/>
    </source>
</evidence>
<dbReference type="InterPro" id="IPR001757">
    <property type="entry name" value="P_typ_ATPase"/>
</dbReference>
<keyword evidence="5 6" id="KW-0472">Membrane</keyword>
<feature type="transmembrane region" description="Helical" evidence="6">
    <location>
        <begin position="725"/>
        <end position="749"/>
    </location>
</feature>
<dbReference type="Gene3D" id="1.20.1110.10">
    <property type="entry name" value="Calcium-transporting ATPase, transmembrane domain"/>
    <property type="match status" value="1"/>
</dbReference>
<feature type="transmembrane region" description="Helical" evidence="6">
    <location>
        <begin position="669"/>
        <end position="689"/>
    </location>
</feature>
<evidence type="ECO:0000256" key="4">
    <source>
        <dbReference type="ARBA" id="ARBA00022989"/>
    </source>
</evidence>
<dbReference type="PROSITE" id="PS00154">
    <property type="entry name" value="ATPASE_E1_E2"/>
    <property type="match status" value="1"/>
</dbReference>
<accession>U2T348</accession>
<dbReference type="SUPFAM" id="SSF81653">
    <property type="entry name" value="Calcium ATPase, transduction domain A"/>
    <property type="match status" value="1"/>
</dbReference>
<dbReference type="AlphaFoldDB" id="U2T348"/>
<keyword evidence="4 6" id="KW-1133">Transmembrane helix</keyword>
<dbReference type="STRING" id="1125712.HMPREF1316_2301"/>
<evidence type="ECO:0000313" key="8">
    <source>
        <dbReference type="EMBL" id="ERL07489.1"/>
    </source>
</evidence>
<dbReference type="EMBL" id="AWEZ01000059">
    <property type="protein sequence ID" value="ERL07489.1"/>
    <property type="molecule type" value="Genomic_DNA"/>
</dbReference>
<dbReference type="Gene3D" id="2.70.150.10">
    <property type="entry name" value="Calcium-transporting ATPase, cytoplasmic transduction domain A"/>
    <property type="match status" value="1"/>
</dbReference>
<protein>
    <submittedName>
        <fullName evidence="8">E1-E2 ATPase</fullName>
    </submittedName>
</protein>
<dbReference type="InterPro" id="IPR059000">
    <property type="entry name" value="ATPase_P-type_domA"/>
</dbReference>
<proteinExistence type="predicted"/>
<feature type="transmembrane region" description="Helical" evidence="6">
    <location>
        <begin position="46"/>
        <end position="64"/>
    </location>
</feature>
<dbReference type="SFLD" id="SFLDS00003">
    <property type="entry name" value="Haloacid_Dehalogenase"/>
    <property type="match status" value="1"/>
</dbReference>
<evidence type="ECO:0000313" key="9">
    <source>
        <dbReference type="Proteomes" id="UP000016638"/>
    </source>
</evidence>
<reference evidence="8 9" key="1">
    <citation type="submission" date="2013-08" db="EMBL/GenBank/DDBJ databases">
        <authorList>
            <person name="Durkin A.S."/>
            <person name="Haft D.R."/>
            <person name="McCorrison J."/>
            <person name="Torralba M."/>
            <person name="Gillis M."/>
            <person name="Haft D.H."/>
            <person name="Methe B."/>
            <person name="Sutton G."/>
            <person name="Nelson K.E."/>
        </authorList>
    </citation>
    <scope>NUCLEOTIDE SEQUENCE [LARGE SCALE GENOMIC DNA]</scope>
    <source>
        <strain evidence="8 9">F0195</strain>
    </source>
</reference>
<feature type="transmembrane region" description="Helical" evidence="6">
    <location>
        <begin position="755"/>
        <end position="773"/>
    </location>
</feature>
<dbReference type="SUPFAM" id="SSF81665">
    <property type="entry name" value="Calcium ATPase, transmembrane domain M"/>
    <property type="match status" value="1"/>
</dbReference>
<evidence type="ECO:0000259" key="7">
    <source>
        <dbReference type="Pfam" id="PF00122"/>
    </source>
</evidence>
<name>U2T348_9ACTN</name>
<evidence type="ECO:0000256" key="5">
    <source>
        <dbReference type="ARBA" id="ARBA00023136"/>
    </source>
</evidence>
<dbReference type="PANTHER" id="PTHR42861">
    <property type="entry name" value="CALCIUM-TRANSPORTING ATPASE"/>
    <property type="match status" value="1"/>
</dbReference>
<dbReference type="InterPro" id="IPR008250">
    <property type="entry name" value="ATPase_P-typ_transduc_dom_A_sf"/>
</dbReference>
<sequence>MSIDATYHPAHGLTAPEVRARQQAGQVNGDADVKTKSVGRILKEHVCTLFNAVNLFLALLVVSTGQWRNMLFMLVVLCNLAIGTLQEVRAKRMVDRLTILTRQRVRCRRDGRTIELPPSDLVLDDVILLAHGDQVPADARVLSGEAHVDESLLTGESKPLPKVAGDELLSGSFLESGSVVARIVRIGREGYAARISAEAKRDKRVRSQMLDAIHHIIRLGTFALFPLGIGLFLRMWLSGRFALDDAILSTVAAVVGMIPQGLVLLVSSVLAIATTRLALRSVLVQQSYCVETLARVDTLCLDKTGTITTGDMEVARVVAAPGHDEGEVMRALAAVARATAEDANATGKALLAYAAERDVPEGAAPLRAVPFSSRRKFSGCVTPTGEALSLGAAGFLLAGGQRAQADELLAVVSPDPCERVLVVCRHAGFTADGMPTGVAELLGMVTLRDQLRPTAPATIRYFRVQGVDLRVISGDDPQTAAAIAQRAGIPHAEDTIDVQTLSTERQLRQAARRCHVFGRVTPEQKRLLVQALQADGHVVAMTGDGVNDILALREADCSISVASGSAAARNVSEIVLADDDFSHLPEVVAEGRRSINNLQRSASLFLVKTAYTAVLALMCILWPPYPFLPIQMSLLSLAIIGVPSFVLALEPNHDLVRGEFLRHVLARSLPASVSILVALGAALVLRGAWGLSSAEMSTLCLVLTAAVGTCLIWRISQPLTPVRTTLLVVVAAIVTLGCTVFAPVFRVALLEPHTGLFALLVGLATCTLFLRLYDLSLRRLDGEDEGTELR</sequence>
<gene>
    <name evidence="8" type="ORF">HMPREF1316_2301</name>
</gene>
<dbReference type="PATRIC" id="fig|1125712.3.peg.1649"/>
<feature type="transmembrane region" description="Helical" evidence="6">
    <location>
        <begin position="630"/>
        <end position="649"/>
    </location>
</feature>
<comment type="caution">
    <text evidence="8">The sequence shown here is derived from an EMBL/GenBank/DDBJ whole genome shotgun (WGS) entry which is preliminary data.</text>
</comment>
<dbReference type="Pfam" id="PF00702">
    <property type="entry name" value="Hydrolase"/>
    <property type="match status" value="1"/>
</dbReference>
<dbReference type="InterPro" id="IPR023214">
    <property type="entry name" value="HAD_sf"/>
</dbReference>
<feature type="transmembrane region" description="Helical" evidence="6">
    <location>
        <begin position="695"/>
        <end position="713"/>
    </location>
</feature>
<dbReference type="eggNOG" id="COG0474">
    <property type="taxonomic scope" value="Bacteria"/>
</dbReference>
<dbReference type="NCBIfam" id="TIGR01494">
    <property type="entry name" value="ATPase_P-type"/>
    <property type="match status" value="2"/>
</dbReference>
<dbReference type="InterPro" id="IPR044492">
    <property type="entry name" value="P_typ_ATPase_HD_dom"/>
</dbReference>
<feature type="transmembrane region" description="Helical" evidence="6">
    <location>
        <begin position="70"/>
        <end position="88"/>
    </location>
</feature>
<dbReference type="Pfam" id="PF00122">
    <property type="entry name" value="E1-E2_ATPase"/>
    <property type="match status" value="1"/>
</dbReference>
<feature type="transmembrane region" description="Helical" evidence="6">
    <location>
        <begin position="602"/>
        <end position="624"/>
    </location>
</feature>
<dbReference type="GO" id="GO:0016887">
    <property type="term" value="F:ATP hydrolysis activity"/>
    <property type="evidence" value="ECO:0007669"/>
    <property type="project" value="InterPro"/>
</dbReference>
<feature type="transmembrane region" description="Helical" evidence="6">
    <location>
        <begin position="249"/>
        <end position="273"/>
    </location>
</feature>
<dbReference type="InterPro" id="IPR036412">
    <property type="entry name" value="HAD-like_sf"/>
</dbReference>
<dbReference type="Gene3D" id="3.40.50.1000">
    <property type="entry name" value="HAD superfamily/HAD-like"/>
    <property type="match status" value="1"/>
</dbReference>
<dbReference type="PRINTS" id="PR00119">
    <property type="entry name" value="CATATPASE"/>
</dbReference>
<dbReference type="InterPro" id="IPR018303">
    <property type="entry name" value="ATPase_P-typ_P_site"/>
</dbReference>
<organism evidence="8 9">
    <name type="scientific">Olsenella profusa F0195</name>
    <dbReference type="NCBI Taxonomy" id="1125712"/>
    <lineage>
        <taxon>Bacteria</taxon>
        <taxon>Bacillati</taxon>
        <taxon>Actinomycetota</taxon>
        <taxon>Coriobacteriia</taxon>
        <taxon>Coriobacteriales</taxon>
        <taxon>Atopobiaceae</taxon>
        <taxon>Olsenella</taxon>
    </lineage>
</organism>
<dbReference type="SUPFAM" id="SSF81660">
    <property type="entry name" value="Metal cation-transporting ATPase, ATP-binding domain N"/>
    <property type="match status" value="1"/>
</dbReference>
<dbReference type="OrthoDB" id="9814270at2"/>
<keyword evidence="9" id="KW-1185">Reference proteome</keyword>
<evidence type="ECO:0000256" key="3">
    <source>
        <dbReference type="ARBA" id="ARBA00022967"/>
    </source>
</evidence>